<evidence type="ECO:0000256" key="3">
    <source>
        <dbReference type="ARBA" id="ARBA00022679"/>
    </source>
</evidence>
<gene>
    <name evidence="5" type="ORF">GCM10010469_02530</name>
</gene>
<evidence type="ECO:0000259" key="4">
    <source>
        <dbReference type="Pfam" id="PF00535"/>
    </source>
</evidence>
<evidence type="ECO:0000313" key="6">
    <source>
        <dbReference type="Proteomes" id="UP001500728"/>
    </source>
</evidence>
<dbReference type="InterPro" id="IPR029044">
    <property type="entry name" value="Nucleotide-diphossugar_trans"/>
</dbReference>
<comment type="caution">
    <text evidence="5">The sequence shown here is derived from an EMBL/GenBank/DDBJ whole genome shotgun (WGS) entry which is preliminary data.</text>
</comment>
<organism evidence="5 6">
    <name type="scientific">Streptomyces labedae</name>
    <dbReference type="NCBI Taxonomy" id="285569"/>
    <lineage>
        <taxon>Bacteria</taxon>
        <taxon>Bacillati</taxon>
        <taxon>Actinomycetota</taxon>
        <taxon>Actinomycetes</taxon>
        <taxon>Kitasatosporales</taxon>
        <taxon>Streptomycetaceae</taxon>
        <taxon>Streptomyces</taxon>
    </lineage>
</organism>
<proteinExistence type="inferred from homology"/>
<evidence type="ECO:0000256" key="2">
    <source>
        <dbReference type="ARBA" id="ARBA00022676"/>
    </source>
</evidence>
<comment type="similarity">
    <text evidence="1">Belongs to the glycosyltransferase 2 family.</text>
</comment>
<dbReference type="SUPFAM" id="SSF53448">
    <property type="entry name" value="Nucleotide-diphospho-sugar transferases"/>
    <property type="match status" value="1"/>
</dbReference>
<evidence type="ECO:0000256" key="1">
    <source>
        <dbReference type="ARBA" id="ARBA00006739"/>
    </source>
</evidence>
<dbReference type="Proteomes" id="UP001500728">
    <property type="component" value="Unassembled WGS sequence"/>
</dbReference>
<sequence>MPETSLPAPLITVVIATRLRDDRLDYLTAMHASLTRQSVPWEAVIALDGTTPERLPTALAQDSRIRTLTLPRPVGAACARNLALTHVRTPYVNWADDDDQFTDDAMSVRLDTLESTGVGWCAGWSEDQHPDGSTRLWRCPTPPGWHEAGGVWTYWKSPTDTIPIGPTTILARTDLVRAAPMGGLVQGEDYCAALGVTTLAPGILLPVPVYRYRKHPGQMTAQVGYDQLEAAAREHAWAYGRSLRAVLRGGEDLVRG</sequence>
<feature type="domain" description="Glycosyltransferase 2-like" evidence="4">
    <location>
        <begin position="12"/>
        <end position="123"/>
    </location>
</feature>
<protein>
    <submittedName>
        <fullName evidence="5">Glycosyltransferase</fullName>
    </submittedName>
</protein>
<evidence type="ECO:0000313" key="5">
    <source>
        <dbReference type="EMBL" id="GAA3246555.1"/>
    </source>
</evidence>
<keyword evidence="2" id="KW-0328">Glycosyltransferase</keyword>
<dbReference type="InterPro" id="IPR050834">
    <property type="entry name" value="Glycosyltransf_2"/>
</dbReference>
<reference evidence="6" key="1">
    <citation type="journal article" date="2019" name="Int. J. Syst. Evol. Microbiol.">
        <title>The Global Catalogue of Microorganisms (GCM) 10K type strain sequencing project: providing services to taxonomists for standard genome sequencing and annotation.</title>
        <authorList>
            <consortium name="The Broad Institute Genomics Platform"/>
            <consortium name="The Broad Institute Genome Sequencing Center for Infectious Disease"/>
            <person name="Wu L."/>
            <person name="Ma J."/>
        </authorList>
    </citation>
    <scope>NUCLEOTIDE SEQUENCE [LARGE SCALE GENOMIC DNA]</scope>
    <source>
        <strain evidence="6">JCM 9381</strain>
    </source>
</reference>
<dbReference type="PANTHER" id="PTHR43685">
    <property type="entry name" value="GLYCOSYLTRANSFERASE"/>
    <property type="match status" value="1"/>
</dbReference>
<dbReference type="InterPro" id="IPR001173">
    <property type="entry name" value="Glyco_trans_2-like"/>
</dbReference>
<dbReference type="PANTHER" id="PTHR43685:SF5">
    <property type="entry name" value="GLYCOSYLTRANSFERASE EPSE-RELATED"/>
    <property type="match status" value="1"/>
</dbReference>
<dbReference type="Pfam" id="PF00535">
    <property type="entry name" value="Glycos_transf_2"/>
    <property type="match status" value="1"/>
</dbReference>
<dbReference type="EMBL" id="BAAAUW010000001">
    <property type="protein sequence ID" value="GAA3246555.1"/>
    <property type="molecule type" value="Genomic_DNA"/>
</dbReference>
<dbReference type="Gene3D" id="3.90.550.10">
    <property type="entry name" value="Spore Coat Polysaccharide Biosynthesis Protein SpsA, Chain A"/>
    <property type="match status" value="1"/>
</dbReference>
<name>A0ABP6QQ98_9ACTN</name>
<keyword evidence="3" id="KW-0808">Transferase</keyword>
<accession>A0ABP6QQ98</accession>
<keyword evidence="6" id="KW-1185">Reference proteome</keyword>